<feature type="compositionally biased region" description="Basic and acidic residues" evidence="1">
    <location>
        <begin position="386"/>
        <end position="405"/>
    </location>
</feature>
<feature type="compositionally biased region" description="Pro residues" evidence="1">
    <location>
        <begin position="613"/>
        <end position="624"/>
    </location>
</feature>
<feature type="compositionally biased region" description="Acidic residues" evidence="1">
    <location>
        <begin position="430"/>
        <end position="454"/>
    </location>
</feature>
<proteinExistence type="predicted"/>
<feature type="compositionally biased region" description="Basic and acidic residues" evidence="1">
    <location>
        <begin position="918"/>
        <end position="936"/>
    </location>
</feature>
<feature type="region of interest" description="Disordered" evidence="1">
    <location>
        <begin position="1"/>
        <end position="321"/>
    </location>
</feature>
<organism evidence="2 3">
    <name type="scientific">Leucocoprinus birnbaumii</name>
    <dbReference type="NCBI Taxonomy" id="56174"/>
    <lineage>
        <taxon>Eukaryota</taxon>
        <taxon>Fungi</taxon>
        <taxon>Dikarya</taxon>
        <taxon>Basidiomycota</taxon>
        <taxon>Agaricomycotina</taxon>
        <taxon>Agaricomycetes</taxon>
        <taxon>Agaricomycetidae</taxon>
        <taxon>Agaricales</taxon>
        <taxon>Agaricineae</taxon>
        <taxon>Agaricaceae</taxon>
        <taxon>Leucocoprinus</taxon>
    </lineage>
</organism>
<feature type="compositionally biased region" description="Polar residues" evidence="1">
    <location>
        <begin position="34"/>
        <end position="60"/>
    </location>
</feature>
<feature type="compositionally biased region" description="Polar residues" evidence="1">
    <location>
        <begin position="1"/>
        <end position="13"/>
    </location>
</feature>
<comment type="caution">
    <text evidence="2">The sequence shown here is derived from an EMBL/GenBank/DDBJ whole genome shotgun (WGS) entry which is preliminary data.</text>
</comment>
<name>A0AAD5W1R7_9AGAR</name>
<accession>A0AAD5W1R7</accession>
<feature type="compositionally biased region" description="Basic and acidic residues" evidence="1">
    <location>
        <begin position="20"/>
        <end position="33"/>
    </location>
</feature>
<sequence>MESMRSDSNSKPFMSQPHLSLEHGAKIDHHDSPMSKQSGSSERLSSGDETTLQGKQSINQEFPLRSHPRSSRSLKKSDPPNLPLSTHSDNPTHSPTVVDNPGITEGAKVIDGLPPVMDPLSSLASQAGQELSMAHVVSSSPKAQPAPKRPSSQRRPSTANSIITTSSNATTVKAPGPLLKLKRSFSQLRLNPLSKSQSDVTAPHSGRNQPPPLPSPKSTTNTQNAHSTSPHSPIHVPNNSTSTSAPTARTRPTRANTSPNPTATPTTTTPALHPQLYHPNMTASGALAPMSMPRPLPPHSGNLQRRTPAQPPKLNLPPVNPRISLTIPSALTTDSGPVRFSPTIISRPMPLPLLNLPTLTPRSDSLKANSNLGAGGASRIVGGSKDAGKQKVERAKSLKDEERRVGKQHLKSMPALPCQGTGRGVKGHEEVDDMEEDDEESMDDDDDLDDEDTESPSRIAEGSNSGFLAPGMNTEDSFRPGFDSSMSSIASHTGMEQMPRQSTSTAATARQQQRVEERERTTSSSGSSYHSALSGIQSSHPPAVPDFTGLGVGAVPIVKEPTPPRGYFTQHAQPQASSSSRPQPSLHAQGPSYHTPRLPEVDTSKLDLSFSPTPSPISPPPPHPSRAIITDVKGKGKARDLSSPSATTASSPSGATVTGGTYGVDAYGYDPSKTPTTRTAASVTTISAPNDHGYYTSGYGSINANASGRNNTAAATAAGYRLSSHGPHANTMATTTTATTQSPTATIRRGVSGHNVGHFGGHITGGGGNNGGGVDYFTAKGFDTFLADTVTSFLFFFCFHHCYSCSGEFETLGCAFALAFASSDTENRSWRDEDARGSPGLGVVGGHGQDVWSVGGGGTPGQVFQMPKMYKRASQSLIDLHTIETKERKRLMEEEARVEEEMELAKLREREREIEKASLKEREREKRRSVYDKIKEDDGDDDDEEEAAEKRDQLAPEVPSKVTTASSPITSTGVVHSNVYHDDAPPAFSSISTSVMSPATTTKKTK</sequence>
<gene>
    <name evidence="2" type="ORF">NP233_g2232</name>
</gene>
<feature type="compositionally biased region" description="Low complexity" evidence="1">
    <location>
        <begin position="237"/>
        <end position="270"/>
    </location>
</feature>
<keyword evidence="3" id="KW-1185">Reference proteome</keyword>
<dbReference type="EMBL" id="JANIEX010000092">
    <property type="protein sequence ID" value="KAJ3573763.1"/>
    <property type="molecule type" value="Genomic_DNA"/>
</dbReference>
<feature type="compositionally biased region" description="Low complexity" evidence="1">
    <location>
        <begin position="642"/>
        <end position="659"/>
    </location>
</feature>
<evidence type="ECO:0000313" key="3">
    <source>
        <dbReference type="Proteomes" id="UP001213000"/>
    </source>
</evidence>
<protein>
    <submittedName>
        <fullName evidence="2">Uncharacterized protein</fullName>
    </submittedName>
</protein>
<feature type="compositionally biased region" description="Polar residues" evidence="1">
    <location>
        <begin position="526"/>
        <end position="540"/>
    </location>
</feature>
<feature type="compositionally biased region" description="Acidic residues" evidence="1">
    <location>
        <begin position="937"/>
        <end position="947"/>
    </location>
</feature>
<reference evidence="2" key="1">
    <citation type="submission" date="2022-07" db="EMBL/GenBank/DDBJ databases">
        <title>Genome Sequence of Leucocoprinus birnbaumii.</title>
        <authorList>
            <person name="Buettner E."/>
        </authorList>
    </citation>
    <scope>NUCLEOTIDE SEQUENCE</scope>
    <source>
        <strain evidence="2">VT141</strain>
    </source>
</reference>
<feature type="compositionally biased region" description="Polar residues" evidence="1">
    <location>
        <begin position="961"/>
        <end position="975"/>
    </location>
</feature>
<dbReference type="AlphaFoldDB" id="A0AAD5W1R7"/>
<feature type="compositionally biased region" description="Polar residues" evidence="1">
    <location>
        <begin position="989"/>
        <end position="1006"/>
    </location>
</feature>
<feature type="compositionally biased region" description="Pro residues" evidence="1">
    <location>
        <begin position="309"/>
        <end position="320"/>
    </location>
</feature>
<feature type="compositionally biased region" description="Polar residues" evidence="1">
    <location>
        <begin position="362"/>
        <end position="372"/>
    </location>
</feature>
<feature type="compositionally biased region" description="Polar residues" evidence="1">
    <location>
        <begin position="216"/>
        <end position="231"/>
    </location>
</feature>
<dbReference type="Proteomes" id="UP001213000">
    <property type="component" value="Unassembled WGS sequence"/>
</dbReference>
<feature type="compositionally biased region" description="Low complexity" evidence="1">
    <location>
        <begin position="500"/>
        <end position="512"/>
    </location>
</feature>
<evidence type="ECO:0000256" key="1">
    <source>
        <dbReference type="SAM" id="MobiDB-lite"/>
    </source>
</evidence>
<feature type="region of interest" description="Disordered" evidence="1">
    <location>
        <begin position="918"/>
        <end position="1006"/>
    </location>
</feature>
<feature type="compositionally biased region" description="Polar residues" evidence="1">
    <location>
        <begin position="83"/>
        <end position="97"/>
    </location>
</feature>
<feature type="region of interest" description="Disordered" evidence="1">
    <location>
        <begin position="360"/>
        <end position="660"/>
    </location>
</feature>
<feature type="compositionally biased region" description="Polar residues" evidence="1">
    <location>
        <begin position="184"/>
        <end position="200"/>
    </location>
</feature>
<evidence type="ECO:0000313" key="2">
    <source>
        <dbReference type="EMBL" id="KAJ3573763.1"/>
    </source>
</evidence>
<feature type="compositionally biased region" description="Low complexity" evidence="1">
    <location>
        <begin position="157"/>
        <end position="171"/>
    </location>
</feature>
<feature type="compositionally biased region" description="Low complexity" evidence="1">
    <location>
        <begin position="572"/>
        <end position="585"/>
    </location>
</feature>